<dbReference type="AlphaFoldDB" id="A0A0V0GM76"/>
<evidence type="ECO:0000313" key="1">
    <source>
        <dbReference type="EMBL" id="JAP08809.1"/>
    </source>
</evidence>
<accession>A0A0V0GM76</accession>
<feature type="non-terminal residue" evidence="1">
    <location>
        <position position="61"/>
    </location>
</feature>
<dbReference type="EMBL" id="GEDG01036234">
    <property type="protein sequence ID" value="JAP08809.1"/>
    <property type="molecule type" value="Transcribed_RNA"/>
</dbReference>
<protein>
    <submittedName>
        <fullName evidence="1">Putative ovule protein</fullName>
    </submittedName>
</protein>
<organism evidence="1">
    <name type="scientific">Solanum chacoense</name>
    <name type="common">Chaco potato</name>
    <dbReference type="NCBI Taxonomy" id="4108"/>
    <lineage>
        <taxon>Eukaryota</taxon>
        <taxon>Viridiplantae</taxon>
        <taxon>Streptophyta</taxon>
        <taxon>Embryophyta</taxon>
        <taxon>Tracheophyta</taxon>
        <taxon>Spermatophyta</taxon>
        <taxon>Magnoliopsida</taxon>
        <taxon>eudicotyledons</taxon>
        <taxon>Gunneridae</taxon>
        <taxon>Pentapetalae</taxon>
        <taxon>asterids</taxon>
        <taxon>lamiids</taxon>
        <taxon>Solanales</taxon>
        <taxon>Solanaceae</taxon>
        <taxon>Solanoideae</taxon>
        <taxon>Solaneae</taxon>
        <taxon>Solanum</taxon>
    </lineage>
</organism>
<reference evidence="1" key="1">
    <citation type="submission" date="2015-12" db="EMBL/GenBank/DDBJ databases">
        <title>Gene expression during late stages of embryo sac development: a critical building block for successful pollen-pistil interactions.</title>
        <authorList>
            <person name="Liu Y."/>
            <person name="Joly V."/>
            <person name="Sabar M."/>
            <person name="Matton D.P."/>
        </authorList>
    </citation>
    <scope>NUCLEOTIDE SEQUENCE</scope>
</reference>
<proteinExistence type="predicted"/>
<name>A0A0V0GM76_SOLCH</name>
<sequence>MHPIGLVYSESGNFLNRLSKISSDWTSANLMTKHCSHTAFCTIMTKPSCLETLKAGHLYEG</sequence>